<dbReference type="eggNOG" id="ENOG502TIYY">
    <property type="taxonomic scope" value="Eukaryota"/>
</dbReference>
<feature type="transmembrane region" description="Helical" evidence="1">
    <location>
        <begin position="25"/>
        <end position="44"/>
    </location>
</feature>
<sequence>MGIFSSMFENVYIQIPYDQMPFKRVNGYVIVIGVLHVLLAGLIFQFTTRYLECGSLLIASFFFSVDLYCIFTIDSYMIRRQFRYKHDSISEEGIIRHVVLKEKPVELPVEQEI</sequence>
<keyword evidence="1" id="KW-1133">Transmembrane helix</keyword>
<protein>
    <submittedName>
        <fullName evidence="3">7TM_GPCR_Srx domain-containing protein</fullName>
    </submittedName>
</protein>
<dbReference type="Proteomes" id="UP000095282">
    <property type="component" value="Unplaced"/>
</dbReference>
<reference evidence="3" key="1">
    <citation type="submission" date="2016-11" db="UniProtKB">
        <authorList>
            <consortium name="WormBaseParasite"/>
        </authorList>
    </citation>
    <scope>IDENTIFICATION</scope>
</reference>
<keyword evidence="1" id="KW-0812">Transmembrane</keyword>
<proteinExistence type="predicted"/>
<accession>A0A1I7U2I1</accession>
<evidence type="ECO:0000313" key="3">
    <source>
        <dbReference type="WBParaSite" id="Csp11.Scaffold629.g14191.t2"/>
    </source>
</evidence>
<evidence type="ECO:0000313" key="2">
    <source>
        <dbReference type="Proteomes" id="UP000095282"/>
    </source>
</evidence>
<dbReference type="WBParaSite" id="Csp11.Scaffold629.g14191.t2">
    <property type="protein sequence ID" value="Csp11.Scaffold629.g14191.t2"/>
    <property type="gene ID" value="Csp11.Scaffold629.g14191"/>
</dbReference>
<keyword evidence="1" id="KW-0472">Membrane</keyword>
<keyword evidence="2" id="KW-1185">Reference proteome</keyword>
<name>A0A1I7U2I1_9PELO</name>
<evidence type="ECO:0000256" key="1">
    <source>
        <dbReference type="SAM" id="Phobius"/>
    </source>
</evidence>
<dbReference type="AlphaFoldDB" id="A0A1I7U2I1"/>
<organism evidence="2 3">
    <name type="scientific">Caenorhabditis tropicalis</name>
    <dbReference type="NCBI Taxonomy" id="1561998"/>
    <lineage>
        <taxon>Eukaryota</taxon>
        <taxon>Metazoa</taxon>
        <taxon>Ecdysozoa</taxon>
        <taxon>Nematoda</taxon>
        <taxon>Chromadorea</taxon>
        <taxon>Rhabditida</taxon>
        <taxon>Rhabditina</taxon>
        <taxon>Rhabditomorpha</taxon>
        <taxon>Rhabditoidea</taxon>
        <taxon>Rhabditidae</taxon>
        <taxon>Peloderinae</taxon>
        <taxon>Caenorhabditis</taxon>
    </lineage>
</organism>
<feature type="transmembrane region" description="Helical" evidence="1">
    <location>
        <begin position="56"/>
        <end position="78"/>
    </location>
</feature>